<evidence type="ECO:0000259" key="7">
    <source>
        <dbReference type="PROSITE" id="PS51675"/>
    </source>
</evidence>
<dbReference type="InterPro" id="IPR007356">
    <property type="entry name" value="tRNA_m1G_MeTrfase_euk"/>
</dbReference>
<sequence>MPEDANRLDPEPVLDGRYSNDGTAADTGAPKDVTGEYENDDENGSALDASTSSRPHTKRDEDWEARRRYNNKRRQEKAKAARKARVAATRAALEAHAAALTPEQLADWQAARVAERAERAAAEAAQAERLAAALAGGGPGGGPEAALRIAIDCSFAPSAPPKEMRSLCKQIENASSINKRYPRPACLTLTHWGEPLASVAAPCGAEGWRVVKMSQGPAEAFGADRVVVLSPDASEPLTDVDSERFAYVIGGIVDRTHRKGLTLKFAEAQRVDCRRLPVAEHAEQLGMGKGVRKCPVLNIDDVVKALLIFNDTRDWVLALDAAIPSRKRKPQTQGFTKTAADNSDAPAPAPAAGALQERRGDGQEEEEEAGQGQGQDLAEGRVGPLADRDGGDEGGQAGGQGDEEHEEEGEGGRNDGGVAAGQVGRAEDAAELGPQLGALRLEQPSPAQT</sequence>
<protein>
    <recommendedName>
        <fullName evidence="1">tRNA (guanine(9)-N(1))-methyltransferase</fullName>
        <ecNumber evidence="1">2.1.1.221</ecNumber>
    </recommendedName>
</protein>
<dbReference type="EC" id="2.1.1.221" evidence="1"/>
<feature type="compositionally biased region" description="Basic and acidic residues" evidence="6">
    <location>
        <begin position="58"/>
        <end position="67"/>
    </location>
</feature>
<evidence type="ECO:0000313" key="8">
    <source>
        <dbReference type="EMBL" id="GLC55947.1"/>
    </source>
</evidence>
<evidence type="ECO:0000256" key="6">
    <source>
        <dbReference type="SAM" id="MobiDB-lite"/>
    </source>
</evidence>
<feature type="compositionally biased region" description="Low complexity" evidence="6">
    <location>
        <begin position="339"/>
        <end position="355"/>
    </location>
</feature>
<evidence type="ECO:0000313" key="9">
    <source>
        <dbReference type="Proteomes" id="UP001165080"/>
    </source>
</evidence>
<comment type="catalytic activity">
    <reaction evidence="5">
        <text>guanosine(9) in tRNA + S-adenosyl-L-methionine = N(1)-methylguanosine(9) in tRNA + S-adenosyl-L-homocysteine + H(+)</text>
        <dbReference type="Rhea" id="RHEA:43156"/>
        <dbReference type="Rhea" id="RHEA-COMP:10367"/>
        <dbReference type="Rhea" id="RHEA-COMP:10368"/>
        <dbReference type="ChEBI" id="CHEBI:15378"/>
        <dbReference type="ChEBI" id="CHEBI:57856"/>
        <dbReference type="ChEBI" id="CHEBI:59789"/>
        <dbReference type="ChEBI" id="CHEBI:73542"/>
        <dbReference type="ChEBI" id="CHEBI:74269"/>
        <dbReference type="EC" id="2.1.1.221"/>
    </reaction>
</comment>
<evidence type="ECO:0000256" key="1">
    <source>
        <dbReference type="ARBA" id="ARBA00012797"/>
    </source>
</evidence>
<dbReference type="PANTHER" id="PTHR13563:SF13">
    <property type="entry name" value="TRNA METHYLTRANSFERASE 10 HOMOLOG A"/>
    <property type="match status" value="1"/>
</dbReference>
<feature type="region of interest" description="Disordered" evidence="6">
    <location>
        <begin position="326"/>
        <end position="449"/>
    </location>
</feature>
<evidence type="ECO:0000256" key="3">
    <source>
        <dbReference type="ARBA" id="ARBA00022679"/>
    </source>
</evidence>
<reference evidence="8 9" key="1">
    <citation type="journal article" date="2023" name="Commun. Biol.">
        <title>Reorganization of the ancestral sex-determining regions during the evolution of trioecy in Pleodorina starrii.</title>
        <authorList>
            <person name="Takahashi K."/>
            <person name="Suzuki S."/>
            <person name="Kawai-Toyooka H."/>
            <person name="Yamamoto K."/>
            <person name="Hamaji T."/>
            <person name="Ootsuki R."/>
            <person name="Yamaguchi H."/>
            <person name="Kawachi M."/>
            <person name="Higashiyama T."/>
            <person name="Nozaki H."/>
        </authorList>
    </citation>
    <scope>NUCLEOTIDE SEQUENCE [LARGE SCALE GENOMIC DNA]</scope>
    <source>
        <strain evidence="8 9">NIES-4479</strain>
    </source>
</reference>
<dbReference type="PROSITE" id="PS51675">
    <property type="entry name" value="SAM_MT_TRM10"/>
    <property type="match status" value="1"/>
</dbReference>
<evidence type="ECO:0000256" key="4">
    <source>
        <dbReference type="ARBA" id="ARBA00022691"/>
    </source>
</evidence>
<name>A0A9W6F4B3_9CHLO</name>
<dbReference type="GO" id="GO:0005634">
    <property type="term" value="C:nucleus"/>
    <property type="evidence" value="ECO:0007669"/>
    <property type="project" value="TreeGrafter"/>
</dbReference>
<feature type="compositionally biased region" description="Basic and acidic residues" evidence="6">
    <location>
        <begin position="1"/>
        <end position="10"/>
    </location>
</feature>
<gene>
    <name evidence="8" type="primary">PLEST002894</name>
    <name evidence="8" type="ORF">PLESTB_001047900</name>
</gene>
<dbReference type="GO" id="GO:0002939">
    <property type="term" value="P:tRNA N1-guanine methylation"/>
    <property type="evidence" value="ECO:0007669"/>
    <property type="project" value="TreeGrafter"/>
</dbReference>
<evidence type="ECO:0000256" key="2">
    <source>
        <dbReference type="ARBA" id="ARBA00022603"/>
    </source>
</evidence>
<dbReference type="CDD" id="cd18089">
    <property type="entry name" value="SPOUT_Trm10-like"/>
    <property type="match status" value="1"/>
</dbReference>
<keyword evidence="9" id="KW-1185">Reference proteome</keyword>
<dbReference type="Proteomes" id="UP001165080">
    <property type="component" value="Unassembled WGS sequence"/>
</dbReference>
<dbReference type="PANTHER" id="PTHR13563">
    <property type="entry name" value="TRNA (GUANINE-9-) METHYLTRANSFERASE"/>
    <property type="match status" value="1"/>
</dbReference>
<dbReference type="Gene3D" id="3.40.1280.30">
    <property type="match status" value="1"/>
</dbReference>
<dbReference type="AlphaFoldDB" id="A0A9W6F4B3"/>
<feature type="compositionally biased region" description="Basic residues" evidence="6">
    <location>
        <begin position="68"/>
        <end position="84"/>
    </location>
</feature>
<organism evidence="8 9">
    <name type="scientific">Pleodorina starrii</name>
    <dbReference type="NCBI Taxonomy" id="330485"/>
    <lineage>
        <taxon>Eukaryota</taxon>
        <taxon>Viridiplantae</taxon>
        <taxon>Chlorophyta</taxon>
        <taxon>core chlorophytes</taxon>
        <taxon>Chlorophyceae</taxon>
        <taxon>CS clade</taxon>
        <taxon>Chlamydomonadales</taxon>
        <taxon>Volvocaceae</taxon>
        <taxon>Pleodorina</taxon>
    </lineage>
</organism>
<dbReference type="InterPro" id="IPR038459">
    <property type="entry name" value="MT_TRM10-typ_sf"/>
</dbReference>
<keyword evidence="4" id="KW-0949">S-adenosyl-L-methionine</keyword>
<keyword evidence="3" id="KW-0808">Transferase</keyword>
<dbReference type="EMBL" id="BRXU01000014">
    <property type="protein sequence ID" value="GLC55947.1"/>
    <property type="molecule type" value="Genomic_DNA"/>
</dbReference>
<dbReference type="GO" id="GO:0000049">
    <property type="term" value="F:tRNA binding"/>
    <property type="evidence" value="ECO:0007669"/>
    <property type="project" value="TreeGrafter"/>
</dbReference>
<feature type="region of interest" description="Disordered" evidence="6">
    <location>
        <begin position="1"/>
        <end position="84"/>
    </location>
</feature>
<dbReference type="InterPro" id="IPR028564">
    <property type="entry name" value="MT_TRM10-typ"/>
</dbReference>
<keyword evidence="2" id="KW-0489">Methyltransferase</keyword>
<comment type="caution">
    <text evidence="8">The sequence shown here is derived from an EMBL/GenBank/DDBJ whole genome shotgun (WGS) entry which is preliminary data.</text>
</comment>
<evidence type="ECO:0000256" key="5">
    <source>
        <dbReference type="ARBA" id="ARBA00048434"/>
    </source>
</evidence>
<accession>A0A9W6F4B3</accession>
<feature type="domain" description="SAM-dependent MTase TRM10-type" evidence="7">
    <location>
        <begin position="126"/>
        <end position="330"/>
    </location>
</feature>
<proteinExistence type="predicted"/>
<dbReference type="GO" id="GO:0052905">
    <property type="term" value="F:tRNA (guanosine(9)-N1)-methyltransferase activity"/>
    <property type="evidence" value="ECO:0007669"/>
    <property type="project" value="UniProtKB-EC"/>
</dbReference>